<feature type="chain" id="PRO_5003325840" evidence="1">
    <location>
        <begin position="27"/>
        <end position="214"/>
    </location>
</feature>
<sequence>MTSWCRFPVLLGVLAALAGCAAPQVAKDFKPEANPKVGVVVFSVAHDVEGGDANKTIVYLDGGFTSGGAHFGSANGTAVVLRRPNDFSDVQGYLHVVEMAPGPHRFTHWQISNGSGLRIFPRGELPPLEFEVRAGEVIYVGAFHGHLLRGKNLFGIEITGGGHVGVVDAADRDLALLRQRYPQFEGRVRSSAFPLGPWSAEGVTPRLDPMPLVR</sequence>
<keyword evidence="3" id="KW-1185">Reference proteome</keyword>
<gene>
    <name evidence="2" type="ORF">METUNv1_02948</name>
</gene>
<reference evidence="2 3" key="1">
    <citation type="journal article" date="2011" name="J. Bacteriol.">
        <title>Genome sequence of Methyloversatilis universalis FAM5T, a methylotrophic representative of the order Rhodocyclales.</title>
        <authorList>
            <person name="Kittichotirat W."/>
            <person name="Good N.M."/>
            <person name="Hall R."/>
            <person name="Bringel F."/>
            <person name="Lajus A."/>
            <person name="Medigue C."/>
            <person name="Smalley N.E."/>
            <person name="Beck D."/>
            <person name="Bumgarner R."/>
            <person name="Vuilleumier S."/>
            <person name="Kalyuzhnaya M.G."/>
        </authorList>
    </citation>
    <scope>NUCLEOTIDE SEQUENCE [LARGE SCALE GENOMIC DNA]</scope>
    <source>
        <strain evidence="3">ATCC BAA-1314 / JCM 13912 / FAM5</strain>
    </source>
</reference>
<protein>
    <submittedName>
        <fullName evidence="2">Uncharacterized protein</fullName>
    </submittedName>
</protein>
<dbReference type="eggNOG" id="ENOG50335DM">
    <property type="taxonomic scope" value="Bacteria"/>
</dbReference>
<dbReference type="PROSITE" id="PS51257">
    <property type="entry name" value="PROKAR_LIPOPROTEIN"/>
    <property type="match status" value="1"/>
</dbReference>
<dbReference type="AlphaFoldDB" id="F5RF71"/>
<organism evidence="2 3">
    <name type="scientific">Methyloversatilis universalis (strain ATCC BAA-1314 / DSM 25237 / JCM 13912 / CCUG 52030 / FAM5)</name>
    <dbReference type="NCBI Taxonomy" id="1000565"/>
    <lineage>
        <taxon>Bacteria</taxon>
        <taxon>Pseudomonadati</taxon>
        <taxon>Pseudomonadota</taxon>
        <taxon>Betaproteobacteria</taxon>
        <taxon>Nitrosomonadales</taxon>
        <taxon>Sterolibacteriaceae</taxon>
        <taxon>Methyloversatilis</taxon>
    </lineage>
</organism>
<keyword evidence="1" id="KW-0732">Signal</keyword>
<name>F5RF71_METUF</name>
<evidence type="ECO:0000313" key="3">
    <source>
        <dbReference type="Proteomes" id="UP000005019"/>
    </source>
</evidence>
<proteinExistence type="predicted"/>
<dbReference type="EMBL" id="AFHG01000053">
    <property type="protein sequence ID" value="EGK70727.1"/>
    <property type="molecule type" value="Genomic_DNA"/>
</dbReference>
<dbReference type="STRING" id="1000565.METUNv1_02948"/>
<accession>F5RF71</accession>
<comment type="caution">
    <text evidence="2">The sequence shown here is derived from an EMBL/GenBank/DDBJ whole genome shotgun (WGS) entry which is preliminary data.</text>
</comment>
<evidence type="ECO:0000256" key="1">
    <source>
        <dbReference type="SAM" id="SignalP"/>
    </source>
</evidence>
<feature type="signal peptide" evidence="1">
    <location>
        <begin position="1"/>
        <end position="26"/>
    </location>
</feature>
<evidence type="ECO:0000313" key="2">
    <source>
        <dbReference type="EMBL" id="EGK70727.1"/>
    </source>
</evidence>
<dbReference type="Proteomes" id="UP000005019">
    <property type="component" value="Unassembled WGS sequence"/>
</dbReference>